<keyword evidence="1" id="KW-0732">Signal</keyword>
<reference evidence="3 4" key="1">
    <citation type="journal article" date="2014" name="Antonie Van Leeuwenhoek">
        <title>Hyphomonas beringensis sp. nov. and Hyphomonas chukchiensis sp. nov., isolated from surface seawater of the Bering Sea and Chukchi Sea.</title>
        <authorList>
            <person name="Li C."/>
            <person name="Lai Q."/>
            <person name="Li G."/>
            <person name="Dong C."/>
            <person name="Wang J."/>
            <person name="Liao Y."/>
            <person name="Shao Z."/>
        </authorList>
    </citation>
    <scope>NUCLEOTIDE SEQUENCE [LARGE SCALE GENOMIC DNA]</scope>
    <source>
        <strain evidence="3 4">25B14_1</strain>
    </source>
</reference>
<gene>
    <name evidence="3" type="ORF">HY29_01860</name>
</gene>
<dbReference type="RefSeq" id="WP_034794789.1">
    <property type="nucleotide sequence ID" value="NZ_AWFF01000032.1"/>
</dbReference>
<sequence>MRKSLATALAAFTCLTAPALADTYVIRGENVWTGTSQGTIKNGVVVIEDDRITAVGGASTSVPDGASEISAKWVTPGLISAYSQTGLVEVGAEDPTNDARAGASVYSISLNAADGFNPDATAIDVTRIEGFTRLVVAPQTGNTMFGGQGFIADTSGDLDTPLEEKAFTVIALGEAGAGLTGGSRASAMATLKAALDDGRSYPTRYIANSEGDALKRLDAQAFSPAARGQQLIMVRANRASDLNAVMDLAEEQPNLKFVIVGADEAWRVAPRLAQLDIPVIVDAFSNLPSSFEHLAATSENASRLADAGVTFAIANVGDSVEQARLASQIAGNAVANGLDFDDALAALTVTPAEIFNMTGYGTLAPGAHADVVAWDGDPLEVTSGPVAVIIDGETQSLESRQTRLRDRYLNLDESERPMAYHKP</sequence>
<keyword evidence="4" id="KW-1185">Reference proteome</keyword>
<dbReference type="Gene3D" id="3.20.20.140">
    <property type="entry name" value="Metal-dependent hydrolases"/>
    <property type="match status" value="1"/>
</dbReference>
<dbReference type="SUPFAM" id="SSF51556">
    <property type="entry name" value="Metallo-dependent hydrolases"/>
    <property type="match status" value="1"/>
</dbReference>
<evidence type="ECO:0000256" key="1">
    <source>
        <dbReference type="SAM" id="SignalP"/>
    </source>
</evidence>
<dbReference type="Proteomes" id="UP000027037">
    <property type="component" value="Unassembled WGS sequence"/>
</dbReference>
<dbReference type="InterPro" id="IPR013108">
    <property type="entry name" value="Amidohydro_3"/>
</dbReference>
<evidence type="ECO:0000313" key="4">
    <source>
        <dbReference type="Proteomes" id="UP000027037"/>
    </source>
</evidence>
<dbReference type="EMBL" id="AWFF01000032">
    <property type="protein sequence ID" value="KCZ54977.1"/>
    <property type="molecule type" value="Genomic_DNA"/>
</dbReference>
<evidence type="ECO:0000313" key="3">
    <source>
        <dbReference type="EMBL" id="KCZ54977.1"/>
    </source>
</evidence>
<feature type="domain" description="Amidohydrolase 3" evidence="2">
    <location>
        <begin position="337"/>
        <end position="393"/>
    </location>
</feature>
<dbReference type="STRING" id="1280946.HY29_01860"/>
<proteinExistence type="predicted"/>
<organism evidence="3 4">
    <name type="scientific">Hyphomonas beringensis</name>
    <dbReference type="NCBI Taxonomy" id="1280946"/>
    <lineage>
        <taxon>Bacteria</taxon>
        <taxon>Pseudomonadati</taxon>
        <taxon>Pseudomonadota</taxon>
        <taxon>Alphaproteobacteria</taxon>
        <taxon>Hyphomonadales</taxon>
        <taxon>Hyphomonadaceae</taxon>
        <taxon>Hyphomonas</taxon>
    </lineage>
</organism>
<feature type="chain" id="PRO_5001618128" description="Amidohydrolase 3 domain-containing protein" evidence="1">
    <location>
        <begin position="22"/>
        <end position="423"/>
    </location>
</feature>
<feature type="signal peptide" evidence="1">
    <location>
        <begin position="1"/>
        <end position="21"/>
    </location>
</feature>
<dbReference type="SUPFAM" id="SSF51338">
    <property type="entry name" value="Composite domain of metallo-dependent hydrolases"/>
    <property type="match status" value="1"/>
</dbReference>
<dbReference type="AlphaFoldDB" id="A0A062U9K6"/>
<dbReference type="InterPro" id="IPR051781">
    <property type="entry name" value="Metallo-dep_Hydrolase"/>
</dbReference>
<dbReference type="Pfam" id="PF07969">
    <property type="entry name" value="Amidohydro_3"/>
    <property type="match status" value="1"/>
</dbReference>
<dbReference type="OrthoDB" id="9802793at2"/>
<dbReference type="InterPro" id="IPR032466">
    <property type="entry name" value="Metal_Hydrolase"/>
</dbReference>
<dbReference type="eggNOG" id="COG1228">
    <property type="taxonomic scope" value="Bacteria"/>
</dbReference>
<dbReference type="InterPro" id="IPR011059">
    <property type="entry name" value="Metal-dep_hydrolase_composite"/>
</dbReference>
<protein>
    <recommendedName>
        <fullName evidence="2">Amidohydrolase 3 domain-containing protein</fullName>
    </recommendedName>
</protein>
<dbReference type="PATRIC" id="fig|1280946.3.peg.1444"/>
<dbReference type="PANTHER" id="PTHR43135:SF3">
    <property type="entry name" value="ALPHA-D-RIBOSE 1-METHYLPHOSPHONATE 5-TRIPHOSPHATE DIPHOSPHATASE"/>
    <property type="match status" value="1"/>
</dbReference>
<dbReference type="PANTHER" id="PTHR43135">
    <property type="entry name" value="ALPHA-D-RIBOSE 1-METHYLPHOSPHONATE 5-TRIPHOSPHATE DIPHOSPHATASE"/>
    <property type="match status" value="1"/>
</dbReference>
<dbReference type="GO" id="GO:0016810">
    <property type="term" value="F:hydrolase activity, acting on carbon-nitrogen (but not peptide) bonds"/>
    <property type="evidence" value="ECO:0007669"/>
    <property type="project" value="InterPro"/>
</dbReference>
<evidence type="ECO:0000259" key="2">
    <source>
        <dbReference type="Pfam" id="PF07969"/>
    </source>
</evidence>
<accession>A0A062U9K6</accession>
<comment type="caution">
    <text evidence="3">The sequence shown here is derived from an EMBL/GenBank/DDBJ whole genome shotgun (WGS) entry which is preliminary data.</text>
</comment>
<name>A0A062U9K6_9PROT</name>